<keyword evidence="4" id="KW-0410">Iron transport</keyword>
<dbReference type="Proteomes" id="UP000239181">
    <property type="component" value="Unassembled WGS sequence"/>
</dbReference>
<evidence type="ECO:0000313" key="7">
    <source>
        <dbReference type="EMBL" id="PRD12741.1"/>
    </source>
</evidence>
<dbReference type="Gene3D" id="3.40.50.1980">
    <property type="entry name" value="Nitrogenase molybdenum iron protein domain"/>
    <property type="match status" value="2"/>
</dbReference>
<dbReference type="Pfam" id="PF01497">
    <property type="entry name" value="Peripla_BP_2"/>
    <property type="match status" value="1"/>
</dbReference>
<dbReference type="AlphaFoldDB" id="A0A2S9I4Q4"/>
<evidence type="ECO:0000259" key="6">
    <source>
        <dbReference type="PROSITE" id="PS50983"/>
    </source>
</evidence>
<comment type="caution">
    <text evidence="7">The sequence shown here is derived from an EMBL/GenBank/DDBJ whole genome shotgun (WGS) entry which is preliminary data.</text>
</comment>
<dbReference type="RefSeq" id="WP_105595429.1">
    <property type="nucleotide sequence ID" value="NZ_PDET01000027.1"/>
</dbReference>
<dbReference type="PRINTS" id="PR01715">
    <property type="entry name" value="FERRIBNDNGPP"/>
</dbReference>
<organism evidence="7 8">
    <name type="scientific">Pantoea coffeiphila</name>
    <dbReference type="NCBI Taxonomy" id="1465635"/>
    <lineage>
        <taxon>Bacteria</taxon>
        <taxon>Pseudomonadati</taxon>
        <taxon>Pseudomonadota</taxon>
        <taxon>Gammaproteobacteria</taxon>
        <taxon>Enterobacterales</taxon>
        <taxon>Erwiniaceae</taxon>
        <taxon>Pantoea</taxon>
    </lineage>
</organism>
<evidence type="ECO:0000256" key="1">
    <source>
        <dbReference type="ARBA" id="ARBA00004196"/>
    </source>
</evidence>
<accession>A0A2S9I4Q4</accession>
<dbReference type="EMBL" id="PDET01000027">
    <property type="protein sequence ID" value="PRD12741.1"/>
    <property type="molecule type" value="Genomic_DNA"/>
</dbReference>
<dbReference type="InterPro" id="IPR051313">
    <property type="entry name" value="Bact_iron-sidero_bind"/>
</dbReference>
<sequence>MTPDITRRRLLTALAFSPLLAHLPAIAQLPTEERIIALEWLPLELLMALGVTPMGAAELFNYRQWVGKPELPASVVDVGLRTEPNLELLTQMRPSLILYSQGYGPDPARFERIAPGMGFSFNDGKGKPLSAARDSLMALAKRIHRVPQAEAHLAELDALILRVKTRLAARPQRPLLLMSIFDARHAIVFSANGLFQQVMDDLGLVNAWKGETTFWGSVVVGIERLADMHDVEAINFEHDNQNIIDQVTSASLWQSLPFVREGRFRQVPRVWFYGATLSAIQLIHTLDSALGEK</sequence>
<keyword evidence="8" id="KW-1185">Reference proteome</keyword>
<dbReference type="GO" id="GO:0030288">
    <property type="term" value="C:outer membrane-bounded periplasmic space"/>
    <property type="evidence" value="ECO:0007669"/>
    <property type="project" value="TreeGrafter"/>
</dbReference>
<dbReference type="PANTHER" id="PTHR30532:SF1">
    <property type="entry name" value="IRON(3+)-HYDROXAMATE-BINDING PROTEIN FHUD"/>
    <property type="match status" value="1"/>
</dbReference>
<evidence type="ECO:0000256" key="5">
    <source>
        <dbReference type="ARBA" id="ARBA00022729"/>
    </source>
</evidence>
<dbReference type="InterPro" id="IPR002491">
    <property type="entry name" value="ABC_transptr_periplasmic_BD"/>
</dbReference>
<dbReference type="PANTHER" id="PTHR30532">
    <property type="entry name" value="IRON III DICITRATE-BINDING PERIPLASMIC PROTEIN"/>
    <property type="match status" value="1"/>
</dbReference>
<dbReference type="PROSITE" id="PS50983">
    <property type="entry name" value="FE_B12_PBP"/>
    <property type="match status" value="1"/>
</dbReference>
<keyword evidence="4" id="KW-0408">Iron</keyword>
<evidence type="ECO:0000256" key="4">
    <source>
        <dbReference type="ARBA" id="ARBA00022496"/>
    </source>
</evidence>
<dbReference type="SUPFAM" id="SSF53807">
    <property type="entry name" value="Helical backbone' metal receptor"/>
    <property type="match status" value="1"/>
</dbReference>
<evidence type="ECO:0000256" key="2">
    <source>
        <dbReference type="ARBA" id="ARBA00008814"/>
    </source>
</evidence>
<keyword evidence="5" id="KW-0732">Signal</keyword>
<evidence type="ECO:0000256" key="3">
    <source>
        <dbReference type="ARBA" id="ARBA00022448"/>
    </source>
</evidence>
<dbReference type="CDD" id="cd01146">
    <property type="entry name" value="FhuD"/>
    <property type="match status" value="1"/>
</dbReference>
<reference evidence="7 8" key="1">
    <citation type="submission" date="2017-10" db="EMBL/GenBank/DDBJ databases">
        <title>Draft genome of two endophytic bacteria isolated from 'guarana' Paullinia cupana (Mart.) Ducke.</title>
        <authorList>
            <person name="Siqueira K.A."/>
            <person name="Liotti R.G."/>
            <person name="Mendes T.A."/>
            <person name="Soares M.A."/>
        </authorList>
    </citation>
    <scope>NUCLEOTIDE SEQUENCE [LARGE SCALE GENOMIC DNA]</scope>
    <source>
        <strain evidence="7 8">342</strain>
    </source>
</reference>
<keyword evidence="3" id="KW-0813">Transport</keyword>
<protein>
    <submittedName>
        <fullName evidence="7">Iron-hydroxamate transporter substrate-binding subunit</fullName>
    </submittedName>
</protein>
<gene>
    <name evidence="7" type="ORF">CQW29_24855</name>
</gene>
<comment type="similarity">
    <text evidence="2">Belongs to the bacterial solute-binding protein 8 family.</text>
</comment>
<name>A0A2S9I4Q4_9GAMM</name>
<feature type="domain" description="Fe/B12 periplasmic-binding" evidence="6">
    <location>
        <begin position="34"/>
        <end position="293"/>
    </location>
</feature>
<keyword evidence="4" id="KW-0406">Ion transport</keyword>
<proteinExistence type="inferred from homology"/>
<comment type="subcellular location">
    <subcellularLocation>
        <location evidence="1">Cell envelope</location>
    </subcellularLocation>
</comment>
<evidence type="ECO:0000313" key="8">
    <source>
        <dbReference type="Proteomes" id="UP000239181"/>
    </source>
</evidence>
<dbReference type="OrthoDB" id="6160519at2"/>
<dbReference type="GO" id="GO:1901678">
    <property type="term" value="P:iron coordination entity transport"/>
    <property type="evidence" value="ECO:0007669"/>
    <property type="project" value="UniProtKB-ARBA"/>
</dbReference>